<keyword evidence="1" id="KW-0472">Membrane</keyword>
<comment type="caution">
    <text evidence="3">The sequence shown here is derived from an EMBL/GenBank/DDBJ whole genome shotgun (WGS) entry which is preliminary data.</text>
</comment>
<feature type="domain" description="Protein-glutamine gamma-glutamyltransferase-like C-terminal" evidence="2">
    <location>
        <begin position="132"/>
        <end position="199"/>
    </location>
</feature>
<dbReference type="AlphaFoldDB" id="A0A7W4VUJ5"/>
<feature type="transmembrane region" description="Helical" evidence="1">
    <location>
        <begin position="63"/>
        <end position="83"/>
    </location>
</feature>
<dbReference type="EMBL" id="JACHWR010000001">
    <property type="protein sequence ID" value="MBB3042052.1"/>
    <property type="molecule type" value="Genomic_DNA"/>
</dbReference>
<evidence type="ECO:0000259" key="2">
    <source>
        <dbReference type="Pfam" id="PF13559"/>
    </source>
</evidence>
<keyword evidence="4" id="KW-1185">Reference proteome</keyword>
<gene>
    <name evidence="3" type="ORF">FHU40_001853</name>
</gene>
<sequence length="207" mass="21794">MSRALALLAEPPLDPSGDEARSLLGRELLHPEYHERNVLERLLDWLDRLLGGTIDAAADAPPLSTFLAIAAFLALGLALAWLVSRARRAPRAAIGPGPVVADRTLTAAQLRAAAQHALAAGRPADALVDGFRALTVRQVERGRLDDRPGATAHEVAVALAAAYPDLGARVEGSATRFDAVLYGGRPATPEQAVEVLALDDALSGVRR</sequence>
<evidence type="ECO:0000256" key="1">
    <source>
        <dbReference type="SAM" id="Phobius"/>
    </source>
</evidence>
<dbReference type="RefSeq" id="WP_183591882.1">
    <property type="nucleotide sequence ID" value="NZ_JACHWR010000001.1"/>
</dbReference>
<protein>
    <submittedName>
        <fullName evidence="3">Autonomous glycyl radical cofactor GrcA</fullName>
    </submittedName>
</protein>
<accession>A0A7W4VUJ5</accession>
<dbReference type="Pfam" id="PF13559">
    <property type="entry name" value="DUF4129"/>
    <property type="match status" value="1"/>
</dbReference>
<keyword evidence="1" id="KW-1133">Transmembrane helix</keyword>
<proteinExistence type="predicted"/>
<evidence type="ECO:0000313" key="4">
    <source>
        <dbReference type="Proteomes" id="UP000589626"/>
    </source>
</evidence>
<evidence type="ECO:0000313" key="3">
    <source>
        <dbReference type="EMBL" id="MBB3042052.1"/>
    </source>
</evidence>
<dbReference type="Proteomes" id="UP000589626">
    <property type="component" value="Unassembled WGS sequence"/>
</dbReference>
<dbReference type="InterPro" id="IPR025403">
    <property type="entry name" value="TgpA-like_C"/>
</dbReference>
<reference evidence="3 4" key="1">
    <citation type="submission" date="2020-08" db="EMBL/GenBank/DDBJ databases">
        <title>Sequencing the genomes of 1000 actinobacteria strains.</title>
        <authorList>
            <person name="Klenk H.-P."/>
        </authorList>
    </citation>
    <scope>NUCLEOTIDE SEQUENCE [LARGE SCALE GENOMIC DNA]</scope>
    <source>
        <strain evidence="3 4">DSM 105498</strain>
    </source>
</reference>
<keyword evidence="1" id="KW-0812">Transmembrane</keyword>
<name>A0A7W4VUJ5_9ACTN</name>
<organism evidence="3 4">
    <name type="scientific">Nocardioides soli</name>
    <dbReference type="NCBI Taxonomy" id="1036020"/>
    <lineage>
        <taxon>Bacteria</taxon>
        <taxon>Bacillati</taxon>
        <taxon>Actinomycetota</taxon>
        <taxon>Actinomycetes</taxon>
        <taxon>Propionibacteriales</taxon>
        <taxon>Nocardioidaceae</taxon>
        <taxon>Nocardioides</taxon>
    </lineage>
</organism>